<accession>A0A6I5KS17</accession>
<sequence>MNKLNLGQELSKNEQKKILGGATLTCWSNNLHDYVTVYNFSNCSYGPAYCQGAHNGYVTSCS</sequence>
<dbReference type="RefSeq" id="WP_163635058.1">
    <property type="nucleotide sequence ID" value="NZ_JAAAMI010000004.1"/>
</dbReference>
<organism evidence="1 2">
    <name type="scientific">Flagellimonas sediminis</name>
    <dbReference type="NCBI Taxonomy" id="2696468"/>
    <lineage>
        <taxon>Bacteria</taxon>
        <taxon>Pseudomonadati</taxon>
        <taxon>Bacteroidota</taxon>
        <taxon>Flavobacteriia</taxon>
        <taxon>Flavobacteriales</taxon>
        <taxon>Flavobacteriaceae</taxon>
        <taxon>Flagellimonas</taxon>
    </lineage>
</organism>
<name>A0A6I5KS17_9FLAO</name>
<reference evidence="1 2" key="1">
    <citation type="submission" date="2020-01" db="EMBL/GenBank/DDBJ databases">
        <title>Muricauda sediminis sp.nov. 40Bstr401.</title>
        <authorList>
            <person name="Xue Z."/>
            <person name="Zhu S."/>
            <person name="Ren N."/>
            <person name="Chen T."/>
            <person name="Chen X."/>
            <person name="Chen J."/>
            <person name="Yang J."/>
        </authorList>
    </citation>
    <scope>NUCLEOTIDE SEQUENCE [LARGE SCALE GENOMIC DNA]</scope>
    <source>
        <strain evidence="1 2">40Bstr401</strain>
    </source>
</reference>
<evidence type="ECO:0008006" key="3">
    <source>
        <dbReference type="Google" id="ProtNLM"/>
    </source>
</evidence>
<dbReference type="EMBL" id="JAAAMI010000004">
    <property type="protein sequence ID" value="NDV43596.1"/>
    <property type="molecule type" value="Genomic_DNA"/>
</dbReference>
<dbReference type="AlphaFoldDB" id="A0A6I5KS17"/>
<evidence type="ECO:0000313" key="2">
    <source>
        <dbReference type="Proteomes" id="UP000468707"/>
    </source>
</evidence>
<proteinExistence type="predicted"/>
<keyword evidence="2" id="KW-1185">Reference proteome</keyword>
<dbReference type="Proteomes" id="UP000468707">
    <property type="component" value="Unassembled WGS sequence"/>
</dbReference>
<comment type="caution">
    <text evidence="1">The sequence shown here is derived from an EMBL/GenBank/DDBJ whole genome shotgun (WGS) entry which is preliminary data.</text>
</comment>
<gene>
    <name evidence="1" type="ORF">GTK07_09705</name>
</gene>
<protein>
    <recommendedName>
        <fullName evidence="3">Bacteriocin</fullName>
    </recommendedName>
</protein>
<evidence type="ECO:0000313" key="1">
    <source>
        <dbReference type="EMBL" id="NDV43596.1"/>
    </source>
</evidence>